<dbReference type="InterPro" id="IPR013321">
    <property type="entry name" value="Arc_rbn_hlx_hlx"/>
</dbReference>
<dbReference type="Pfam" id="PF22513">
    <property type="entry name" value="FitA-like_RHH"/>
    <property type="match status" value="1"/>
</dbReference>
<sequence length="81" mass="8852">MGQVLIRNLDDALIADFRRVAKANGRSLEAELREALAQARPKVRLDGDALRTLVHGLWAMTPPEAAAVDSTPYIREARDAG</sequence>
<dbReference type="KEGG" id="smy:BJP26_07275"/>
<dbReference type="AlphaFoldDB" id="A0A175XZR2"/>
<protein>
    <recommendedName>
        <fullName evidence="1">Antitoxin FitA-like ribbon-helix-helix domain-containing protein</fullName>
    </recommendedName>
</protein>
<feature type="domain" description="Antitoxin FitA-like ribbon-helix-helix" evidence="1">
    <location>
        <begin position="3"/>
        <end position="39"/>
    </location>
</feature>
<evidence type="ECO:0000313" key="3">
    <source>
        <dbReference type="Proteomes" id="UP000078460"/>
    </source>
</evidence>
<dbReference type="SUPFAM" id="SSF47598">
    <property type="entry name" value="Ribbon-helix-helix"/>
    <property type="match status" value="1"/>
</dbReference>
<dbReference type="InterPro" id="IPR053853">
    <property type="entry name" value="FitA-like_RHH"/>
</dbReference>
<gene>
    <name evidence="2" type="ORF">AVM11_10000</name>
</gene>
<dbReference type="RefSeq" id="WP_017978601.1">
    <property type="nucleotide sequence ID" value="NZ_CP017578.1"/>
</dbReference>
<dbReference type="EMBL" id="LQCK02000056">
    <property type="protein sequence ID" value="KZB93972.1"/>
    <property type="molecule type" value="Genomic_DNA"/>
</dbReference>
<dbReference type="OrthoDB" id="2389872at2"/>
<dbReference type="Proteomes" id="UP000078460">
    <property type="component" value="Unassembled WGS sequence"/>
</dbReference>
<accession>A0A175XZR2</accession>
<dbReference type="GO" id="GO:0006355">
    <property type="term" value="P:regulation of DNA-templated transcription"/>
    <property type="evidence" value="ECO:0007669"/>
    <property type="project" value="InterPro"/>
</dbReference>
<dbReference type="GeneID" id="93798877"/>
<evidence type="ECO:0000259" key="1">
    <source>
        <dbReference type="Pfam" id="PF22513"/>
    </source>
</evidence>
<comment type="caution">
    <text evidence="2">The sequence shown here is derived from an EMBL/GenBank/DDBJ whole genome shotgun (WGS) entry which is preliminary data.</text>
</comment>
<organism evidence="2 3">
    <name type="scientific">Sphingomonas melonis TY</name>
    <dbReference type="NCBI Taxonomy" id="621456"/>
    <lineage>
        <taxon>Bacteria</taxon>
        <taxon>Pseudomonadati</taxon>
        <taxon>Pseudomonadota</taxon>
        <taxon>Alphaproteobacteria</taxon>
        <taxon>Sphingomonadales</taxon>
        <taxon>Sphingomonadaceae</taxon>
        <taxon>Sphingomonas</taxon>
    </lineage>
</organism>
<proteinExistence type="predicted"/>
<evidence type="ECO:0000313" key="2">
    <source>
        <dbReference type="EMBL" id="KZB93972.1"/>
    </source>
</evidence>
<dbReference type="STRING" id="621456.BJP26_07275"/>
<reference evidence="2" key="1">
    <citation type="submission" date="2016-03" db="EMBL/GenBank/DDBJ databases">
        <title>Sphingomonas melonis TY, whole genome shotgun sequencing.</title>
        <authorList>
            <person name="Wang H."/>
            <person name="Zhu P."/>
        </authorList>
    </citation>
    <scope>NUCLEOTIDE SEQUENCE [LARGE SCALE GENOMIC DNA]</scope>
    <source>
        <strain evidence="2">TY</strain>
    </source>
</reference>
<dbReference type="InterPro" id="IPR010985">
    <property type="entry name" value="Ribbon_hlx_hlx"/>
</dbReference>
<dbReference type="Gene3D" id="1.10.1220.10">
    <property type="entry name" value="Met repressor-like"/>
    <property type="match status" value="1"/>
</dbReference>
<keyword evidence="3" id="KW-1185">Reference proteome</keyword>
<name>A0A175XZR2_9SPHN</name>